<dbReference type="SUPFAM" id="SSF100950">
    <property type="entry name" value="NagB/RpiA/CoA transferase-like"/>
    <property type="match status" value="1"/>
</dbReference>
<keyword evidence="4" id="KW-0460">Magnesium</keyword>
<protein>
    <recommendedName>
        <fullName evidence="4">5-formyltetrahydrofolate cyclo-ligase</fullName>
        <ecNumber evidence="4">6.3.3.2</ecNumber>
    </recommendedName>
</protein>
<dbReference type="NCBIfam" id="TIGR02727">
    <property type="entry name" value="MTHFS_bact"/>
    <property type="match status" value="1"/>
</dbReference>
<keyword evidence="4" id="KW-0479">Metal-binding</keyword>
<dbReference type="EC" id="6.3.3.2" evidence="4"/>
<accession>A0ABS5KHH6</accession>
<evidence type="ECO:0000313" key="6">
    <source>
        <dbReference type="Proteomes" id="UP000730482"/>
    </source>
</evidence>
<dbReference type="Pfam" id="PF01812">
    <property type="entry name" value="5-FTHF_cyc-lig"/>
    <property type="match status" value="1"/>
</dbReference>
<proteinExistence type="inferred from homology"/>
<dbReference type="GO" id="GO:0030272">
    <property type="term" value="F:5-formyltetrahydrofolate cyclo-ligase activity"/>
    <property type="evidence" value="ECO:0007669"/>
    <property type="project" value="UniProtKB-EC"/>
</dbReference>
<keyword evidence="2 4" id="KW-0547">Nucleotide-binding</keyword>
<evidence type="ECO:0000256" key="4">
    <source>
        <dbReference type="RuleBase" id="RU361279"/>
    </source>
</evidence>
<dbReference type="PANTHER" id="PTHR23407">
    <property type="entry name" value="ATPASE INHIBITOR/5-FORMYLTETRAHYDROFOLATE CYCLO-LIGASE"/>
    <property type="match status" value="1"/>
</dbReference>
<dbReference type="PIRSF" id="PIRSF006806">
    <property type="entry name" value="FTHF_cligase"/>
    <property type="match status" value="1"/>
</dbReference>
<dbReference type="RefSeq" id="WP_212007232.1">
    <property type="nucleotide sequence ID" value="NZ_JAAFYZ010000004.1"/>
</dbReference>
<dbReference type="EMBL" id="JAAFYZ010000004">
    <property type="protein sequence ID" value="MBS2545563.1"/>
    <property type="molecule type" value="Genomic_DNA"/>
</dbReference>
<dbReference type="Gene3D" id="3.40.50.10420">
    <property type="entry name" value="NagB/RpiA/CoA transferase-like"/>
    <property type="match status" value="1"/>
</dbReference>
<keyword evidence="6" id="KW-1185">Reference proteome</keyword>
<organism evidence="5 6">
    <name type="scientific">Catenulispora pinistramenti</name>
    <dbReference type="NCBI Taxonomy" id="2705254"/>
    <lineage>
        <taxon>Bacteria</taxon>
        <taxon>Bacillati</taxon>
        <taxon>Actinomycetota</taxon>
        <taxon>Actinomycetes</taxon>
        <taxon>Catenulisporales</taxon>
        <taxon>Catenulisporaceae</taxon>
        <taxon>Catenulispora</taxon>
    </lineage>
</organism>
<comment type="catalytic activity">
    <reaction evidence="4">
        <text>(6S)-5-formyl-5,6,7,8-tetrahydrofolate + ATP = (6R)-5,10-methenyltetrahydrofolate + ADP + phosphate</text>
        <dbReference type="Rhea" id="RHEA:10488"/>
        <dbReference type="ChEBI" id="CHEBI:30616"/>
        <dbReference type="ChEBI" id="CHEBI:43474"/>
        <dbReference type="ChEBI" id="CHEBI:57455"/>
        <dbReference type="ChEBI" id="CHEBI:57457"/>
        <dbReference type="ChEBI" id="CHEBI:456216"/>
        <dbReference type="EC" id="6.3.3.2"/>
    </reaction>
</comment>
<comment type="similarity">
    <text evidence="1 4">Belongs to the 5-formyltetrahydrofolate cyclo-ligase family.</text>
</comment>
<dbReference type="InterPro" id="IPR024185">
    <property type="entry name" value="FTHF_cligase-like_sf"/>
</dbReference>
<evidence type="ECO:0000256" key="1">
    <source>
        <dbReference type="ARBA" id="ARBA00010638"/>
    </source>
</evidence>
<dbReference type="Proteomes" id="UP000730482">
    <property type="component" value="Unassembled WGS sequence"/>
</dbReference>
<dbReference type="InterPro" id="IPR002698">
    <property type="entry name" value="FTHF_cligase"/>
</dbReference>
<comment type="cofactor">
    <cofactor evidence="4">
        <name>Mg(2+)</name>
        <dbReference type="ChEBI" id="CHEBI:18420"/>
    </cofactor>
</comment>
<gene>
    <name evidence="5" type="ORF">KGQ19_01640</name>
</gene>
<dbReference type="PANTHER" id="PTHR23407:SF1">
    <property type="entry name" value="5-FORMYLTETRAHYDROFOLATE CYCLO-LIGASE"/>
    <property type="match status" value="1"/>
</dbReference>
<keyword evidence="5" id="KW-0436">Ligase</keyword>
<evidence type="ECO:0000313" key="5">
    <source>
        <dbReference type="EMBL" id="MBS2545563.1"/>
    </source>
</evidence>
<evidence type="ECO:0000256" key="2">
    <source>
        <dbReference type="ARBA" id="ARBA00022741"/>
    </source>
</evidence>
<dbReference type="InterPro" id="IPR037171">
    <property type="entry name" value="NagB/RpiA_transferase-like"/>
</dbReference>
<keyword evidence="3 4" id="KW-0067">ATP-binding</keyword>
<sequence length="220" mass="23311">MTNQSNDPAHAKGTIRSRLLAARRACAPEQRAAWSSAACEVLVGQILVGQIGAANTVAAYASFGTEPDTGPLLAGLRGRGIRVLLPILENDMDLSWGYYSGPDSLVRRIPPGGSRPSPIPEPAESLGVDAVLSASWIVVPALAVSPSGHRMGRGGGSYDRVLARIEASPRAVRPRVAALLYPDELDVDLPVEPHDRPVDMAVAGQTVRRWNESPGEVLSR</sequence>
<reference evidence="5 6" key="1">
    <citation type="submission" date="2020-02" db="EMBL/GenBank/DDBJ databases">
        <title>Acidophilic actinobacteria isolated from forest soil.</title>
        <authorList>
            <person name="Golinska P."/>
        </authorList>
    </citation>
    <scope>NUCLEOTIDE SEQUENCE [LARGE SCALE GENOMIC DNA]</scope>
    <source>
        <strain evidence="5 6">NL8</strain>
    </source>
</reference>
<evidence type="ECO:0000256" key="3">
    <source>
        <dbReference type="ARBA" id="ARBA00022840"/>
    </source>
</evidence>
<name>A0ABS5KHH6_9ACTN</name>
<comment type="caution">
    <text evidence="5">The sequence shown here is derived from an EMBL/GenBank/DDBJ whole genome shotgun (WGS) entry which is preliminary data.</text>
</comment>